<proteinExistence type="predicted"/>
<gene>
    <name evidence="1" type="ORF">BAE44_0015501</name>
</gene>
<accession>A0A1E5VEB3</accession>
<name>A0A1E5VEB3_9POAL</name>
<protein>
    <recommendedName>
        <fullName evidence="3">NADH dehydrogenase subunit 5</fullName>
    </recommendedName>
</protein>
<evidence type="ECO:0000313" key="2">
    <source>
        <dbReference type="Proteomes" id="UP000095767"/>
    </source>
</evidence>
<dbReference type="Proteomes" id="UP000095767">
    <property type="component" value="Unassembled WGS sequence"/>
</dbReference>
<feature type="non-terminal residue" evidence="1">
    <location>
        <position position="1"/>
    </location>
</feature>
<reference evidence="1 2" key="1">
    <citation type="submission" date="2016-09" db="EMBL/GenBank/DDBJ databases">
        <title>The draft genome of Dichanthelium oligosanthes: A C3 panicoid grass species.</title>
        <authorList>
            <person name="Studer A.J."/>
            <person name="Schnable J.C."/>
            <person name="Brutnell T.P."/>
        </authorList>
    </citation>
    <scope>NUCLEOTIDE SEQUENCE [LARGE SCALE GENOMIC DNA]</scope>
    <source>
        <strain evidence="2">cv. Kellogg 1175</strain>
        <tissue evidence="1">Leaf</tissue>
    </source>
</reference>
<organism evidence="1 2">
    <name type="scientific">Dichanthelium oligosanthes</name>
    <dbReference type="NCBI Taxonomy" id="888268"/>
    <lineage>
        <taxon>Eukaryota</taxon>
        <taxon>Viridiplantae</taxon>
        <taxon>Streptophyta</taxon>
        <taxon>Embryophyta</taxon>
        <taxon>Tracheophyta</taxon>
        <taxon>Spermatophyta</taxon>
        <taxon>Magnoliopsida</taxon>
        <taxon>Liliopsida</taxon>
        <taxon>Poales</taxon>
        <taxon>Poaceae</taxon>
        <taxon>PACMAD clade</taxon>
        <taxon>Panicoideae</taxon>
        <taxon>Panicodae</taxon>
        <taxon>Paniceae</taxon>
        <taxon>Dichantheliinae</taxon>
        <taxon>Dichanthelium</taxon>
    </lineage>
</organism>
<evidence type="ECO:0000313" key="1">
    <source>
        <dbReference type="EMBL" id="OEL23479.1"/>
    </source>
</evidence>
<comment type="caution">
    <text evidence="1">The sequence shown here is derived from an EMBL/GenBank/DDBJ whole genome shotgun (WGS) entry which is preliminary data.</text>
</comment>
<dbReference type="AlphaFoldDB" id="A0A1E5VEB3"/>
<keyword evidence="2" id="KW-1185">Reference proteome</keyword>
<evidence type="ECO:0008006" key="3">
    <source>
        <dbReference type="Google" id="ProtNLM"/>
    </source>
</evidence>
<sequence>LKGLFSTNLMAFSTSRLKNLHTYLTTSMTILSFFVPML</sequence>
<dbReference type="EMBL" id="LWDX02042400">
    <property type="protein sequence ID" value="OEL23479.1"/>
    <property type="molecule type" value="Genomic_DNA"/>
</dbReference>